<name>A0A1V5MHI9_UNCT6</name>
<dbReference type="AlphaFoldDB" id="A0A1V5MHI9"/>
<sequence length="146" mass="15469">MTLFSRVRVAINLLLLIAAVAGLAAARVYRERYLREKAARVQSARSSADYFLSGAQEQLLLAAMSVKRDNFAAAAHQVREARRGLEAFRSAAGEAGPPDLLGPLAAIEAGIAGVRPAVQDLILDLAGEISEFRSDLSGPEPARPGS</sequence>
<comment type="caution">
    <text evidence="1">The sequence shown here is derived from an EMBL/GenBank/DDBJ whole genome shotgun (WGS) entry which is preliminary data.</text>
</comment>
<evidence type="ECO:0000313" key="1">
    <source>
        <dbReference type="EMBL" id="OPZ92693.1"/>
    </source>
</evidence>
<organism evidence="1">
    <name type="scientific">candidate division TA06 bacterium ADurb.Bin417</name>
    <dbReference type="NCBI Taxonomy" id="1852828"/>
    <lineage>
        <taxon>Bacteria</taxon>
        <taxon>Bacteria division TA06</taxon>
    </lineage>
</organism>
<dbReference type="Proteomes" id="UP000485484">
    <property type="component" value="Unassembled WGS sequence"/>
</dbReference>
<protein>
    <submittedName>
        <fullName evidence="1">Uncharacterized protein</fullName>
    </submittedName>
</protein>
<dbReference type="EMBL" id="MWAK01000076">
    <property type="protein sequence ID" value="OPZ92693.1"/>
    <property type="molecule type" value="Genomic_DNA"/>
</dbReference>
<reference evidence="1" key="1">
    <citation type="submission" date="2017-02" db="EMBL/GenBank/DDBJ databases">
        <title>Delving into the versatile metabolic prowess of the omnipresent phylum Bacteroidetes.</title>
        <authorList>
            <person name="Nobu M.K."/>
            <person name="Mei R."/>
            <person name="Narihiro T."/>
            <person name="Kuroda K."/>
            <person name="Liu W.-T."/>
        </authorList>
    </citation>
    <scope>NUCLEOTIDE SEQUENCE</scope>
    <source>
        <strain evidence="1">ADurb.Bin417</strain>
    </source>
</reference>
<gene>
    <name evidence="1" type="ORF">BWY73_00682</name>
</gene>
<accession>A0A1V5MHI9</accession>
<proteinExistence type="predicted"/>